<dbReference type="InterPro" id="IPR018201">
    <property type="entry name" value="Ketoacyl_synth_AS"/>
</dbReference>
<evidence type="ECO:0000256" key="5">
    <source>
        <dbReference type="PROSITE-ProRule" id="PRU01363"/>
    </source>
</evidence>
<dbReference type="Proteomes" id="UP000678513">
    <property type="component" value="Chromosome"/>
</dbReference>
<dbReference type="InterPro" id="IPR016036">
    <property type="entry name" value="Malonyl_transacylase_ACP-bd"/>
</dbReference>
<dbReference type="EMBL" id="CP072384">
    <property type="protein sequence ID" value="QUC08275.1"/>
    <property type="molecule type" value="Genomic_DNA"/>
</dbReference>
<dbReference type="InterPro" id="IPR009081">
    <property type="entry name" value="PP-bd_ACP"/>
</dbReference>
<dbReference type="SUPFAM" id="SSF53901">
    <property type="entry name" value="Thiolase-like"/>
    <property type="match status" value="2"/>
</dbReference>
<dbReference type="PROSITE" id="PS50075">
    <property type="entry name" value="CARRIER"/>
    <property type="match status" value="2"/>
</dbReference>
<keyword evidence="4" id="KW-0012">Acyltransferase</keyword>
<dbReference type="CDD" id="cd00833">
    <property type="entry name" value="PKS"/>
    <property type="match status" value="2"/>
</dbReference>
<dbReference type="InterPro" id="IPR057326">
    <property type="entry name" value="KR_dom"/>
</dbReference>
<dbReference type="Gene3D" id="3.40.366.10">
    <property type="entry name" value="Malonyl-Coenzyme A Acyl Carrier Protein, domain 2"/>
    <property type="match status" value="2"/>
</dbReference>
<dbReference type="SUPFAM" id="SSF47336">
    <property type="entry name" value="ACP-like"/>
    <property type="match status" value="2"/>
</dbReference>
<keyword evidence="10" id="KW-1185">Reference proteome</keyword>
<dbReference type="PROSITE" id="PS52019">
    <property type="entry name" value="PKS_MFAS_DH"/>
    <property type="match status" value="1"/>
</dbReference>
<dbReference type="PROSITE" id="PS52004">
    <property type="entry name" value="KS3_2"/>
    <property type="match status" value="2"/>
</dbReference>
<gene>
    <name evidence="9" type="ORF">J5A65_00515</name>
</gene>
<dbReference type="Gene3D" id="3.10.129.110">
    <property type="entry name" value="Polyketide synthase dehydratase"/>
    <property type="match status" value="1"/>
</dbReference>
<evidence type="ECO:0000256" key="3">
    <source>
        <dbReference type="ARBA" id="ARBA00022679"/>
    </source>
</evidence>
<dbReference type="InterPro" id="IPR049900">
    <property type="entry name" value="PKS_mFAS_DH"/>
</dbReference>
<proteinExistence type="predicted"/>
<dbReference type="InterPro" id="IPR036291">
    <property type="entry name" value="NAD(P)-bd_dom_sf"/>
</dbReference>
<dbReference type="Gene3D" id="3.40.47.10">
    <property type="match status" value="2"/>
</dbReference>
<feature type="domain" description="Carrier" evidence="6">
    <location>
        <begin position="3060"/>
        <end position="3138"/>
    </location>
</feature>
<name>A0ABX7Y4Z8_9ACTN</name>
<dbReference type="Gene3D" id="1.10.1200.10">
    <property type="entry name" value="ACP-like"/>
    <property type="match status" value="2"/>
</dbReference>
<dbReference type="InterPro" id="IPR049552">
    <property type="entry name" value="PKS_DH_N"/>
</dbReference>
<dbReference type="SMART" id="SM00823">
    <property type="entry name" value="PKS_PP"/>
    <property type="match status" value="2"/>
</dbReference>
<dbReference type="Pfam" id="PF22621">
    <property type="entry name" value="CurL-like_PKS_C"/>
    <property type="match status" value="1"/>
</dbReference>
<dbReference type="SUPFAM" id="SSF51735">
    <property type="entry name" value="NAD(P)-binding Rossmann-fold domains"/>
    <property type="match status" value="4"/>
</dbReference>
<evidence type="ECO:0000259" key="8">
    <source>
        <dbReference type="PROSITE" id="PS52019"/>
    </source>
</evidence>
<dbReference type="Pfam" id="PF00109">
    <property type="entry name" value="ketoacyl-synt"/>
    <property type="match status" value="2"/>
</dbReference>
<dbReference type="SMART" id="SM00825">
    <property type="entry name" value="PKS_KS"/>
    <property type="match status" value="2"/>
</dbReference>
<evidence type="ECO:0000256" key="2">
    <source>
        <dbReference type="ARBA" id="ARBA00022553"/>
    </source>
</evidence>
<dbReference type="InterPro" id="IPR006162">
    <property type="entry name" value="Ppantetheine_attach_site"/>
</dbReference>
<dbReference type="CDD" id="cd08952">
    <property type="entry name" value="KR_1_SDR_x"/>
    <property type="match status" value="1"/>
</dbReference>
<feature type="domain" description="Ketosynthase family 3 (KS3)" evidence="7">
    <location>
        <begin position="1469"/>
        <end position="1891"/>
    </location>
</feature>
<dbReference type="InterPro" id="IPR032821">
    <property type="entry name" value="PKS_assoc"/>
</dbReference>
<dbReference type="Pfam" id="PF16197">
    <property type="entry name" value="KAsynt_C_assoc"/>
    <property type="match status" value="1"/>
</dbReference>
<dbReference type="InterPro" id="IPR036736">
    <property type="entry name" value="ACP-like_sf"/>
</dbReference>
<dbReference type="Pfam" id="PF21089">
    <property type="entry name" value="PKS_DH_N"/>
    <property type="match status" value="1"/>
</dbReference>
<feature type="domain" description="Ketosynthase family 3 (KS3)" evidence="7">
    <location>
        <begin position="33"/>
        <end position="450"/>
    </location>
</feature>
<dbReference type="Pfam" id="PF00550">
    <property type="entry name" value="PP-binding"/>
    <property type="match status" value="2"/>
</dbReference>
<accession>A0ABX7Y4Z8</accession>
<evidence type="ECO:0000313" key="9">
    <source>
        <dbReference type="EMBL" id="QUC08275.1"/>
    </source>
</evidence>
<dbReference type="PANTHER" id="PTHR43775">
    <property type="entry name" value="FATTY ACID SYNTHASE"/>
    <property type="match status" value="1"/>
</dbReference>
<dbReference type="InterPro" id="IPR042104">
    <property type="entry name" value="PKS_dehydratase_sf"/>
</dbReference>
<dbReference type="CDD" id="cd08956">
    <property type="entry name" value="KR_3_FAS_SDR_x"/>
    <property type="match status" value="1"/>
</dbReference>
<dbReference type="InterPro" id="IPR020806">
    <property type="entry name" value="PKS_PP-bd"/>
</dbReference>
<dbReference type="InterPro" id="IPR013968">
    <property type="entry name" value="PKS_KR"/>
</dbReference>
<dbReference type="Pfam" id="PF14765">
    <property type="entry name" value="PS-DH"/>
    <property type="match status" value="1"/>
</dbReference>
<feature type="region of interest" description="C-terminal hotdog fold" evidence="5">
    <location>
        <begin position="2475"/>
        <end position="2612"/>
    </location>
</feature>
<feature type="active site" description="Proton donor; for dehydratase activity" evidence="5">
    <location>
        <position position="2536"/>
    </location>
</feature>
<dbReference type="RefSeq" id="WP_212323945.1">
    <property type="nucleotide sequence ID" value="NZ_AP024463.1"/>
</dbReference>
<evidence type="ECO:0000256" key="4">
    <source>
        <dbReference type="ARBA" id="ARBA00023315"/>
    </source>
</evidence>
<keyword evidence="1" id="KW-0596">Phosphopantetheine</keyword>
<feature type="active site" description="Proton acceptor; for dehydratase activity" evidence="5">
    <location>
        <position position="2380"/>
    </location>
</feature>
<dbReference type="Pfam" id="PF00698">
    <property type="entry name" value="Acyl_transf_1"/>
    <property type="match status" value="2"/>
</dbReference>
<evidence type="ECO:0000259" key="7">
    <source>
        <dbReference type="PROSITE" id="PS52004"/>
    </source>
</evidence>
<organism evidence="9 10">
    <name type="scientific">Arachnia rubra</name>
    <dbReference type="NCBI Taxonomy" id="1547448"/>
    <lineage>
        <taxon>Bacteria</taxon>
        <taxon>Bacillati</taxon>
        <taxon>Actinomycetota</taxon>
        <taxon>Actinomycetes</taxon>
        <taxon>Propionibacteriales</taxon>
        <taxon>Propionibacteriaceae</taxon>
        <taxon>Arachnia</taxon>
    </lineage>
</organism>
<dbReference type="InterPro" id="IPR016035">
    <property type="entry name" value="Acyl_Trfase/lysoPLipase"/>
</dbReference>
<dbReference type="InterPro" id="IPR014043">
    <property type="entry name" value="Acyl_transferase_dom"/>
</dbReference>
<dbReference type="InterPro" id="IPR050091">
    <property type="entry name" value="PKS_NRPS_Biosynth_Enz"/>
</dbReference>
<dbReference type="InterPro" id="IPR001227">
    <property type="entry name" value="Ac_transferase_dom_sf"/>
</dbReference>
<dbReference type="InterPro" id="IPR049551">
    <property type="entry name" value="PKS_DH_C"/>
</dbReference>
<protein>
    <submittedName>
        <fullName evidence="9">SDR family NAD(P)-dependent oxidoreductase</fullName>
    </submittedName>
</protein>
<dbReference type="SMART" id="SM00827">
    <property type="entry name" value="PKS_AT"/>
    <property type="match status" value="2"/>
</dbReference>
<feature type="domain" description="PKS/mFAS DH" evidence="8">
    <location>
        <begin position="2349"/>
        <end position="2612"/>
    </location>
</feature>
<dbReference type="SUPFAM" id="SSF55048">
    <property type="entry name" value="Probable ACP-binding domain of malonyl-CoA ACP transacylase"/>
    <property type="match status" value="2"/>
</dbReference>
<keyword evidence="3" id="KW-0808">Transferase</keyword>
<dbReference type="SMART" id="SM01294">
    <property type="entry name" value="PKS_PP_betabranch"/>
    <property type="match status" value="2"/>
</dbReference>
<dbReference type="SMART" id="SM00826">
    <property type="entry name" value="PKS_DH"/>
    <property type="match status" value="1"/>
</dbReference>
<dbReference type="InterPro" id="IPR020841">
    <property type="entry name" value="PKS_Beta-ketoAc_synthase_dom"/>
</dbReference>
<feature type="domain" description="Carrier" evidence="6">
    <location>
        <begin position="1374"/>
        <end position="1449"/>
    </location>
</feature>
<dbReference type="Pfam" id="PF02801">
    <property type="entry name" value="Ketoacyl-synt_C"/>
    <property type="match status" value="2"/>
</dbReference>
<dbReference type="PANTHER" id="PTHR43775:SF51">
    <property type="entry name" value="INACTIVE PHENOLPHTHIOCEROL SYNTHESIS POLYKETIDE SYNTHASE TYPE I PKS1-RELATED"/>
    <property type="match status" value="1"/>
</dbReference>
<evidence type="ECO:0000259" key="6">
    <source>
        <dbReference type="PROSITE" id="PS50075"/>
    </source>
</evidence>
<keyword evidence="2" id="KW-0597">Phosphoprotein</keyword>
<sequence length="3209" mass="336287">MMNENQILEALRTSLKDRDRLSQSLRAVEAARTEPIAVVSMGCRYPGGIASSEDLWDVVSNGRDVTGTLPSGRGWDLSGETDLPLRGGFLRDADAFDAGFFNMSPYEAMATDPQHRLLLEVAWETLERACIKPEDLAESSTGVFIGSAYQGYGQDWYEAPSEIQGPLVAGMSTSIMSGRIAYVLGLHGPALTIDTACSSSLTAVHLAVASLRSGECDLAFAGGAAVMTAPISLVGFARQDGVAPDGRCKAFGADADGMGLGEGVGLVLLEKLSRARSEGHPVLAVIRGSAANQDGASNGISAPSGPAQREVIQAALTSSGLIPKQVDAVETHGTGTRLGDPIEGNALLETYGQGRSAEHPLWIGSLKSNIGHSQAAAGVGGLIKSVEALRHSELPASLHCCPPSPFIDWESGGVRPLVTPRPLPEQEEPHRIGVSAFGLSGTNIHMIVEQAPADLGAADEVGKPALGVMLWPLSARSPRALALQAGRLAAWLNSHPEADVRDIAWTLAVARQHHEHRAIIIGEGRDDLLAGLEGLSTGSSTETTLVGRVRPGSNEPVFLFPGQGSQFVGMAKRLYQESPVFAAALRDCGDALTPYVDWDLIDIVLSGSGDWLSRVDVVQPTLWASMVALAQLWRHLGLAPGAVVGHSQGEIAAAAVAGHLSLEDAARVVAQRAQMLRLVSGQGGMVSVRAGEADTREILGALEGDVSIAAHNSPESIVVSGAVASLDQFVDECARRGVEACRINVDYASHSAHMEPLRASLCAELADVRPNDGNIPMYSTVYGRTIEGTSLDGVYWYENLRSPVRLDLAVQAALADGYSRFVECSVHPVLLGVLDGVDAHPPVTVQETLRRNCPGALGMAMAVAGMFVTGSDVDWRVLLGGGHLVRELPTYAFDRQSYWLPSRSRAITRGTIDATLDELIYRVDWVFAPEPIGGVGDSWTLLVPESGVPEGLVNRVRSATGAQPLVIPAGTEADDLVSMLAETDAARIVSLLGVDSRPVHESGRTTGLTLTLALLQVAERLGVSVWHITSGGVAIDGQVPDSGQAAIWGLVRIALAERPGSGGIIDLGPEPGAYEAVRLGAVLGGALPGEDQLLLHGDRLRVRRLARAVLEADGDPRLSGTALVVGGTSGLGAELARWLPSVGATRVVLASRRGNASPGVAELIADIETRGADVEVRACDIADASAVEQLVASIEGLRAVFSTAGVLDDALIGNLTSERLDTVLAAKAAGAINLDRATRDHDLQAFVVFSSMAGTLGGPGQGNYAAANSAVDAVIAARREAGLPGTAIAWGAVAGGGLADEEALRRLAVTGIAPVSKDEAVRVVGALIQDSAAHTVVARVDWAAVAAAGPSSATLSDLVPSQASVAPIGQWSPEALLRLVREQAAEVLGHRDSSELDVERAFRDLGFDSVTVVDLRRRLTQATGVKLSVASMFDHPSASAVALHLARELGVTDDPTTSESAHVGRLRESEPLAVVGMACRLPGDIDSPEGLWRLLDEGGEVVGPLPTNRGWDLSRFSADTSVAGTFNARGGSFLTHPEEFDAEFFGISPREAITMDPQQRLLLEASWEAIESAGIAPAELRGTDTGVFLGASYNDYGSRITAPSAEHEGYLALGSASSVASGRVAYVFGLTGPALTIDTACSSSLAALTVACQSLRDGTCSAALVGGVTVMSTMTTFIEFSRQRAGSEDGRCRAFSAEAAGAGWAEGVGVILIEPLSAALAAGHPVLGTIVGIAMNQDGASNGLTAPSGTAQAAVIRKALEDAGVATSEVQAIEAHGTGTELGDPIEASALTAVYGAQRQAPLWLGSLKSNLGHTQAASGLLSIIKVLLALSHERLPRTLHAEEPSPYIDWDETPLHLLQEPVPWPKNGRRVAGVSSFGISGTNVHVLIGDPPSGALPECEPEEVPPATMPIPVVAAGSTAGSHRARLEQLARLQDDPALHATARTLARHAVGERRSVLLAQDTNDLREAAAAALQGHNDLRLVSGEPGSGGLAWVFSGQGSQRAGMGSGLMHLRAFREAFDETVAVLRHHVSFDLCDAMSTGDMLHHTDRSQAAIFAHEVASARALEAYGVRPRFLVGHSIGEFAALHIAGVLSLEDAARLVAARGHLMAELPEGGIMVAVHAPADRVTKALEAVPDVALAAVNGPTSVVLSGPNDAVTAVVDELTAQGVRTRRLKVSHAFHSPMMAPMRDEFVRIAQTATFHQPELPIISTVTGEPIDAVDADYLGCQVMSSVRFADAVGSLVERGVDTYLEVGPSAVLTSQVSEVVPEEAVVLPLQRGDVDAQHEGFVRALAHLEVRGIRVDWDVWFGPGAWPRRVVPPYPFDHQSFWLDSDRKDVRGIGVLPVSGRMLGARVDLPSGETVFTADLARHDLPWLFDHHVGGEPILPGAAYIELGLEVAQSLGCEGIAELTLSAPLVLDEDHTSLRWVAAPTTAGEFSFSVSTLGVDGWVEHASGVLGRVAPLVDSLANLEAIHTLDHDSLYEQLAESGFDHGASFRGLRQVAQAEGGVVRSVSVLAAGAGSECDYVVHPALLDSALHALAFVELPAFAGATVPFVWRNVTCHPVRGTLVAETRVVGQDRVSVVLRDEAGLKVGCVGELVLRDVGVAKRSRLPLMGPDWVPVEASARVAPAAEISADADIDQQVARLEGLAPLQDDETVVVHMRRPSQVLSVADAALETASNALRLLQAWLGRSDAATLAFVTTGAHGRANGEPAHASVWGLVGSAINEHPGRFRLIDRDRAADDIQLALGCLDEPKLRVVTAGDVRALRIAMLSPDPVETPAEAGTWVISGAGGVVGRTIGVHLVASGVAGRLVLLSRRGPADPVLAQLRDELAETGVRVDVLACDVTQPGPVDAVFEPLGTIQGIVHAAGILDDGVIEQLTSERLAAVLRVKIDGAANLVAAGRRHAAQRIILVSSIAGVLGGAGQGSYAAANSMLDAIARMASDPVTRVQSHEWGLWATISGMTSTITEAGASRIASSGIAPLDAQAAETLFDDALGSGHPVLALTRLARGALRTAQRQGTLLPAFRGLVVPEPGAEATDEPRLVLEVANAVGEERSLIVLRAIRAAAAEVLGYQQPDRLPTDRGLLDVGFDSLTAVELRNRIAALSGLRLPATLLFDHPTVRDIAEFVEAKLPQATSVSASSEPRKVQLQALAQWLRSDTQELSPALEASLWDVAAALQERLEGRETDEELFEWLDNELGEAS</sequence>
<dbReference type="InterPro" id="IPR016039">
    <property type="entry name" value="Thiolase-like"/>
</dbReference>
<dbReference type="InterPro" id="IPR020807">
    <property type="entry name" value="PKS_DH"/>
</dbReference>
<dbReference type="PROSITE" id="PS00012">
    <property type="entry name" value="PHOSPHOPANTETHEINE"/>
    <property type="match status" value="2"/>
</dbReference>
<dbReference type="Gene3D" id="3.30.70.3290">
    <property type="match status" value="2"/>
</dbReference>
<dbReference type="InterPro" id="IPR014030">
    <property type="entry name" value="Ketoacyl_synth_N"/>
</dbReference>
<dbReference type="PROSITE" id="PS00606">
    <property type="entry name" value="KS3_1"/>
    <property type="match status" value="2"/>
</dbReference>
<evidence type="ECO:0000256" key="1">
    <source>
        <dbReference type="ARBA" id="ARBA00022450"/>
    </source>
</evidence>
<dbReference type="Pfam" id="PF08659">
    <property type="entry name" value="KR"/>
    <property type="match status" value="2"/>
</dbReference>
<dbReference type="SMART" id="SM00822">
    <property type="entry name" value="PKS_KR"/>
    <property type="match status" value="2"/>
</dbReference>
<dbReference type="InterPro" id="IPR014031">
    <property type="entry name" value="Ketoacyl_synth_C"/>
</dbReference>
<evidence type="ECO:0000313" key="10">
    <source>
        <dbReference type="Proteomes" id="UP000678513"/>
    </source>
</evidence>
<dbReference type="Gene3D" id="3.40.50.720">
    <property type="entry name" value="NAD(P)-binding Rossmann-like Domain"/>
    <property type="match status" value="2"/>
</dbReference>
<feature type="region of interest" description="N-terminal hotdog fold" evidence="5">
    <location>
        <begin position="2349"/>
        <end position="2466"/>
    </location>
</feature>
<dbReference type="SUPFAM" id="SSF52151">
    <property type="entry name" value="FabD/lysophospholipase-like"/>
    <property type="match status" value="2"/>
</dbReference>
<reference evidence="9 10" key="1">
    <citation type="submission" date="2021-03" db="EMBL/GenBank/DDBJ databases">
        <title>Human Oral Microbial Genomes.</title>
        <authorList>
            <person name="Johnston C.D."/>
            <person name="Chen T."/>
            <person name="Dewhirst F.E."/>
        </authorList>
    </citation>
    <scope>NUCLEOTIDE SEQUENCE [LARGE SCALE GENOMIC DNA]</scope>
    <source>
        <strain evidence="9 10">DSMZ 100122</strain>
    </source>
</reference>